<dbReference type="InterPro" id="IPR036236">
    <property type="entry name" value="Znf_C2H2_sf"/>
</dbReference>
<dbReference type="GeneID" id="54587351"/>
<keyword evidence="5" id="KW-1185">Reference proteome</keyword>
<dbReference type="PROSITE" id="PS00028">
    <property type="entry name" value="ZINC_FINGER_C2H2_1"/>
    <property type="match status" value="1"/>
</dbReference>
<organism evidence="4 5">
    <name type="scientific">Trematosphaeria pertusa</name>
    <dbReference type="NCBI Taxonomy" id="390896"/>
    <lineage>
        <taxon>Eukaryota</taxon>
        <taxon>Fungi</taxon>
        <taxon>Dikarya</taxon>
        <taxon>Ascomycota</taxon>
        <taxon>Pezizomycotina</taxon>
        <taxon>Dothideomycetes</taxon>
        <taxon>Pleosporomycetidae</taxon>
        <taxon>Pleosporales</taxon>
        <taxon>Massarineae</taxon>
        <taxon>Trematosphaeriaceae</taxon>
        <taxon>Trematosphaeria</taxon>
    </lineage>
</organism>
<dbReference type="Gene3D" id="3.30.160.60">
    <property type="entry name" value="Classic Zinc Finger"/>
    <property type="match status" value="3"/>
</dbReference>
<dbReference type="PANTHER" id="PTHR46179">
    <property type="entry name" value="ZINC FINGER PROTEIN"/>
    <property type="match status" value="1"/>
</dbReference>
<feature type="domain" description="C2H2-type" evidence="3">
    <location>
        <begin position="178"/>
        <end position="205"/>
    </location>
</feature>
<dbReference type="SUPFAM" id="SSF57667">
    <property type="entry name" value="beta-beta-alpha zinc fingers"/>
    <property type="match status" value="1"/>
</dbReference>
<dbReference type="GO" id="GO:0008270">
    <property type="term" value="F:zinc ion binding"/>
    <property type="evidence" value="ECO:0007669"/>
    <property type="project" value="UniProtKB-KW"/>
</dbReference>
<dbReference type="GO" id="GO:0005634">
    <property type="term" value="C:nucleus"/>
    <property type="evidence" value="ECO:0007669"/>
    <property type="project" value="TreeGrafter"/>
</dbReference>
<dbReference type="GO" id="GO:0006357">
    <property type="term" value="P:regulation of transcription by RNA polymerase II"/>
    <property type="evidence" value="ECO:0007669"/>
    <property type="project" value="TreeGrafter"/>
</dbReference>
<protein>
    <recommendedName>
        <fullName evidence="3">C2H2-type domain-containing protein</fullName>
    </recommendedName>
</protein>
<dbReference type="OrthoDB" id="8922241at2759"/>
<evidence type="ECO:0000256" key="1">
    <source>
        <dbReference type="PROSITE-ProRule" id="PRU00042"/>
    </source>
</evidence>
<evidence type="ECO:0000313" key="4">
    <source>
        <dbReference type="EMBL" id="KAF2243126.1"/>
    </source>
</evidence>
<accession>A0A6A6HYM8</accession>
<evidence type="ECO:0000256" key="2">
    <source>
        <dbReference type="SAM" id="MobiDB-lite"/>
    </source>
</evidence>
<reference evidence="4" key="1">
    <citation type="journal article" date="2020" name="Stud. Mycol.">
        <title>101 Dothideomycetes genomes: a test case for predicting lifestyles and emergence of pathogens.</title>
        <authorList>
            <person name="Haridas S."/>
            <person name="Albert R."/>
            <person name="Binder M."/>
            <person name="Bloem J."/>
            <person name="Labutti K."/>
            <person name="Salamov A."/>
            <person name="Andreopoulos B."/>
            <person name="Baker S."/>
            <person name="Barry K."/>
            <person name="Bills G."/>
            <person name="Bluhm B."/>
            <person name="Cannon C."/>
            <person name="Castanera R."/>
            <person name="Culley D."/>
            <person name="Daum C."/>
            <person name="Ezra D."/>
            <person name="Gonzalez J."/>
            <person name="Henrissat B."/>
            <person name="Kuo A."/>
            <person name="Liang C."/>
            <person name="Lipzen A."/>
            <person name="Lutzoni F."/>
            <person name="Magnuson J."/>
            <person name="Mondo S."/>
            <person name="Nolan M."/>
            <person name="Ohm R."/>
            <person name="Pangilinan J."/>
            <person name="Park H.-J."/>
            <person name="Ramirez L."/>
            <person name="Alfaro M."/>
            <person name="Sun H."/>
            <person name="Tritt A."/>
            <person name="Yoshinaga Y."/>
            <person name="Zwiers L.-H."/>
            <person name="Turgeon B."/>
            <person name="Goodwin S."/>
            <person name="Spatafora J."/>
            <person name="Crous P."/>
            <person name="Grigoriev I."/>
        </authorList>
    </citation>
    <scope>NUCLEOTIDE SEQUENCE</scope>
    <source>
        <strain evidence="4">CBS 122368</strain>
    </source>
</reference>
<dbReference type="AlphaFoldDB" id="A0A6A6HYM8"/>
<proteinExistence type="predicted"/>
<evidence type="ECO:0000313" key="5">
    <source>
        <dbReference type="Proteomes" id="UP000800094"/>
    </source>
</evidence>
<keyword evidence="1" id="KW-0863">Zinc-finger</keyword>
<dbReference type="InterPro" id="IPR051061">
    <property type="entry name" value="Zinc_finger_trans_reg"/>
</dbReference>
<dbReference type="PROSITE" id="PS50157">
    <property type="entry name" value="ZINC_FINGER_C2H2_2"/>
    <property type="match status" value="1"/>
</dbReference>
<dbReference type="EMBL" id="ML987206">
    <property type="protein sequence ID" value="KAF2243126.1"/>
    <property type="molecule type" value="Genomic_DNA"/>
</dbReference>
<dbReference type="RefSeq" id="XP_033678130.1">
    <property type="nucleotide sequence ID" value="XM_033834021.1"/>
</dbReference>
<name>A0A6A6HYM8_9PLEO</name>
<sequence length="244" mass="27892">MDPTLAAAPMEPFYPDPDDLLNSVCDLCQCTFEYCACALANPPQRAPTFTAEMFYYHPEWPADLPVFDEPERAPEPPAYPPEAGRQPLVDENVRQLDNNETRIRLSTVQMHVEDIYTPGDRRLEAASRAARRPPHKRQAPRVGGFPCTIEGCGAKPFDRSCDLKRHQKTHLRRSERPHKCSVCSEGFLYPKDRERHERTHNQNSSPQAVLYCPVPGCANVDGFSRRDNLLRHQRRQHPHLILSS</sequence>
<keyword evidence="1" id="KW-0479">Metal-binding</keyword>
<feature type="region of interest" description="Disordered" evidence="2">
    <location>
        <begin position="66"/>
        <end position="88"/>
    </location>
</feature>
<evidence type="ECO:0000259" key="3">
    <source>
        <dbReference type="PROSITE" id="PS50157"/>
    </source>
</evidence>
<keyword evidence="1" id="KW-0862">Zinc</keyword>
<dbReference type="InterPro" id="IPR013087">
    <property type="entry name" value="Znf_C2H2_type"/>
</dbReference>
<dbReference type="Proteomes" id="UP000800094">
    <property type="component" value="Unassembled WGS sequence"/>
</dbReference>
<dbReference type="SMART" id="SM00355">
    <property type="entry name" value="ZnF_C2H2"/>
    <property type="match status" value="3"/>
</dbReference>
<gene>
    <name evidence="4" type="ORF">BU26DRAFT_570523</name>
</gene>
<dbReference type="PANTHER" id="PTHR46179:SF24">
    <property type="entry name" value="C2H2-TYPE DOMAIN-CONTAINING PROTEIN"/>
    <property type="match status" value="1"/>
</dbReference>